<feature type="domain" description="HD" evidence="1">
    <location>
        <begin position="54"/>
        <end position="153"/>
    </location>
</feature>
<gene>
    <name evidence="2" type="ORF">C8N25_10440</name>
</gene>
<keyword evidence="3" id="KW-1185">Reference proteome</keyword>
<organism evidence="2 3">
    <name type="scientific">Algoriphagus antarcticus</name>
    <dbReference type="NCBI Taxonomy" id="238540"/>
    <lineage>
        <taxon>Bacteria</taxon>
        <taxon>Pseudomonadati</taxon>
        <taxon>Bacteroidota</taxon>
        <taxon>Cytophagia</taxon>
        <taxon>Cytophagales</taxon>
        <taxon>Cyclobacteriaceae</taxon>
        <taxon>Algoriphagus</taxon>
    </lineage>
</organism>
<dbReference type="Gene3D" id="1.10.3210.10">
    <property type="entry name" value="Hypothetical protein af1432"/>
    <property type="match status" value="1"/>
</dbReference>
<dbReference type="AlphaFoldDB" id="A0A3E0E3A1"/>
<protein>
    <submittedName>
        <fullName evidence="2">HD domain-containing protein</fullName>
    </submittedName>
</protein>
<evidence type="ECO:0000259" key="1">
    <source>
        <dbReference type="Pfam" id="PF01966"/>
    </source>
</evidence>
<sequence>MFKAFEVNINSKLVAIKFLKITLKPVDIHLDNFESSIRKMFVERINPDVCYHNIDHTLSIVDKVREIGEYNQLDQDQLENLFFAGWLHDVGYWDGVALDHEERGADFARIFLKSFGIAQERIEAICGAILATKVPQQPMNLIESIICDADLYHLSSDQCYTQTLLLKKEYEQLNNQPVDLLDWLRNSEKFMIGHHYHTDYALRFCKPGKDENLKFLQSKIEELAKAEI</sequence>
<dbReference type="SUPFAM" id="SSF109604">
    <property type="entry name" value="HD-domain/PDEase-like"/>
    <property type="match status" value="1"/>
</dbReference>
<dbReference type="InterPro" id="IPR003607">
    <property type="entry name" value="HD/PDEase_dom"/>
</dbReference>
<evidence type="ECO:0000313" key="3">
    <source>
        <dbReference type="Proteomes" id="UP000256405"/>
    </source>
</evidence>
<dbReference type="InterPro" id="IPR006674">
    <property type="entry name" value="HD_domain"/>
</dbReference>
<dbReference type="Proteomes" id="UP000256405">
    <property type="component" value="Unassembled WGS sequence"/>
</dbReference>
<accession>A0A3E0E3A1</accession>
<proteinExistence type="predicted"/>
<name>A0A3E0E3A1_9BACT</name>
<evidence type="ECO:0000313" key="2">
    <source>
        <dbReference type="EMBL" id="REG91426.1"/>
    </source>
</evidence>
<reference evidence="2 3" key="1">
    <citation type="submission" date="2018-08" db="EMBL/GenBank/DDBJ databases">
        <title>Genomic Encyclopedia of Archaeal and Bacterial Type Strains, Phase II (KMG-II): from individual species to whole genera.</title>
        <authorList>
            <person name="Goeker M."/>
        </authorList>
    </citation>
    <scope>NUCLEOTIDE SEQUENCE [LARGE SCALE GENOMIC DNA]</scope>
    <source>
        <strain evidence="2 3">DSM 15986</strain>
    </source>
</reference>
<comment type="caution">
    <text evidence="2">The sequence shown here is derived from an EMBL/GenBank/DDBJ whole genome shotgun (WGS) entry which is preliminary data.</text>
</comment>
<dbReference type="Pfam" id="PF01966">
    <property type="entry name" value="HD"/>
    <property type="match status" value="1"/>
</dbReference>
<dbReference type="EMBL" id="QUNF01000004">
    <property type="protein sequence ID" value="REG91426.1"/>
    <property type="molecule type" value="Genomic_DNA"/>
</dbReference>
<dbReference type="CDD" id="cd00077">
    <property type="entry name" value="HDc"/>
    <property type="match status" value="1"/>
</dbReference>